<evidence type="ECO:0000313" key="2">
    <source>
        <dbReference type="EMBL" id="VDD97056.1"/>
    </source>
</evidence>
<organism evidence="4">
    <name type="scientific">Enterobius vermicularis</name>
    <name type="common">Human pinworm</name>
    <dbReference type="NCBI Taxonomy" id="51028"/>
    <lineage>
        <taxon>Eukaryota</taxon>
        <taxon>Metazoa</taxon>
        <taxon>Ecdysozoa</taxon>
        <taxon>Nematoda</taxon>
        <taxon>Chromadorea</taxon>
        <taxon>Rhabditida</taxon>
        <taxon>Spirurina</taxon>
        <taxon>Oxyuridomorpha</taxon>
        <taxon>Oxyuroidea</taxon>
        <taxon>Oxyuridae</taxon>
        <taxon>Enterobius</taxon>
    </lineage>
</organism>
<evidence type="ECO:0000313" key="4">
    <source>
        <dbReference type="WBParaSite" id="EVEC_0001262901-mRNA-1"/>
    </source>
</evidence>
<dbReference type="WBParaSite" id="EVEC_0001262901-mRNA-1">
    <property type="protein sequence ID" value="EVEC_0001262901-mRNA-1"/>
    <property type="gene ID" value="EVEC_0001262901"/>
</dbReference>
<dbReference type="Proteomes" id="UP000274131">
    <property type="component" value="Unassembled WGS sequence"/>
</dbReference>
<dbReference type="EMBL" id="UXUI01012737">
    <property type="protein sequence ID" value="VDD97056.1"/>
    <property type="molecule type" value="Genomic_DNA"/>
</dbReference>
<name>A0A0N4VNR1_ENTVE</name>
<evidence type="ECO:0000313" key="3">
    <source>
        <dbReference type="Proteomes" id="UP000274131"/>
    </source>
</evidence>
<feature type="compositionally biased region" description="Basic and acidic residues" evidence="1">
    <location>
        <begin position="1"/>
        <end position="10"/>
    </location>
</feature>
<reference evidence="2 3" key="2">
    <citation type="submission" date="2018-10" db="EMBL/GenBank/DDBJ databases">
        <authorList>
            <consortium name="Pathogen Informatics"/>
        </authorList>
    </citation>
    <scope>NUCLEOTIDE SEQUENCE [LARGE SCALE GENOMIC DNA]</scope>
</reference>
<accession>A0A0N4VNR1</accession>
<gene>
    <name evidence="2" type="ORF">EVEC_LOCUS11807</name>
</gene>
<dbReference type="AlphaFoldDB" id="A0A0N4VNR1"/>
<reference evidence="4" key="1">
    <citation type="submission" date="2017-02" db="UniProtKB">
        <authorList>
            <consortium name="WormBaseParasite"/>
        </authorList>
    </citation>
    <scope>IDENTIFICATION</scope>
</reference>
<feature type="region of interest" description="Disordered" evidence="1">
    <location>
        <begin position="1"/>
        <end position="22"/>
    </location>
</feature>
<protein>
    <submittedName>
        <fullName evidence="2 4">Uncharacterized protein</fullName>
    </submittedName>
</protein>
<evidence type="ECO:0000256" key="1">
    <source>
        <dbReference type="SAM" id="MobiDB-lite"/>
    </source>
</evidence>
<sequence length="71" mass="8291">MMESSVERQKLKPMAKQKTNDDCIQRLHSLSSAGIGEEWMELKRRGIEKPDEVDLLAKQVVLHQKNSYHNR</sequence>
<proteinExistence type="predicted"/>
<keyword evidence="3" id="KW-1185">Reference proteome</keyword>